<keyword evidence="1" id="KW-0472">Membrane</keyword>
<dbReference type="InterPro" id="IPR008993">
    <property type="entry name" value="TIMP-like_OB-fold"/>
</dbReference>
<dbReference type="EMBL" id="JAGGKT010000008">
    <property type="protein sequence ID" value="MBP1932757.1"/>
    <property type="molecule type" value="Genomic_DNA"/>
</dbReference>
<protein>
    <recommendedName>
        <fullName evidence="5">Tissue inhibitor of metalloproteinase</fullName>
    </recommendedName>
</protein>
<sequence>MIKNIQLVLVCCFVFSLMSVSIPSVGYACSCASKPAVQEELEKSAVVFGGKVIDIREKSQFNPKKTVLFEVSTAWKGGASTQMLITTGLGGGDCGFDFEKGKEYLVYANESSMYGGKDLVTTICDRTTELVSAQEDLTILGEGKVPTEKVNLEGKLGGLNPFVWILAIGVVGILVFLMLRRRRM</sequence>
<evidence type="ECO:0008006" key="5">
    <source>
        <dbReference type="Google" id="ProtNLM"/>
    </source>
</evidence>
<dbReference type="RefSeq" id="WP_209810802.1">
    <property type="nucleotide sequence ID" value="NZ_JAGGKT010000008.1"/>
</dbReference>
<organism evidence="3 4">
    <name type="scientific">Ammoniphilus resinae</name>
    <dbReference type="NCBI Taxonomy" id="861532"/>
    <lineage>
        <taxon>Bacteria</taxon>
        <taxon>Bacillati</taxon>
        <taxon>Bacillota</taxon>
        <taxon>Bacilli</taxon>
        <taxon>Bacillales</taxon>
        <taxon>Paenibacillaceae</taxon>
        <taxon>Aneurinibacillus group</taxon>
        <taxon>Ammoniphilus</taxon>
    </lineage>
</organism>
<evidence type="ECO:0000256" key="1">
    <source>
        <dbReference type="SAM" id="Phobius"/>
    </source>
</evidence>
<evidence type="ECO:0000313" key="3">
    <source>
        <dbReference type="EMBL" id="MBP1932757.1"/>
    </source>
</evidence>
<dbReference type="Proteomes" id="UP001519343">
    <property type="component" value="Unassembled WGS sequence"/>
</dbReference>
<proteinExistence type="predicted"/>
<feature type="chain" id="PRO_5047526661" description="Tissue inhibitor of metalloproteinase" evidence="2">
    <location>
        <begin position="29"/>
        <end position="184"/>
    </location>
</feature>
<feature type="signal peptide" evidence="2">
    <location>
        <begin position="1"/>
        <end position="28"/>
    </location>
</feature>
<feature type="transmembrane region" description="Helical" evidence="1">
    <location>
        <begin position="161"/>
        <end position="179"/>
    </location>
</feature>
<dbReference type="Gene3D" id="2.40.50.120">
    <property type="match status" value="1"/>
</dbReference>
<name>A0ABS4GRK4_9BACL</name>
<keyword evidence="1" id="KW-1133">Transmembrane helix</keyword>
<dbReference type="SUPFAM" id="SSF50242">
    <property type="entry name" value="TIMP-like"/>
    <property type="match status" value="1"/>
</dbReference>
<keyword evidence="2" id="KW-0732">Signal</keyword>
<accession>A0ABS4GRK4</accession>
<evidence type="ECO:0000256" key="2">
    <source>
        <dbReference type="SAM" id="SignalP"/>
    </source>
</evidence>
<reference evidence="3 4" key="1">
    <citation type="submission" date="2021-03" db="EMBL/GenBank/DDBJ databases">
        <title>Genomic Encyclopedia of Type Strains, Phase IV (KMG-IV): sequencing the most valuable type-strain genomes for metagenomic binning, comparative biology and taxonomic classification.</title>
        <authorList>
            <person name="Goeker M."/>
        </authorList>
    </citation>
    <scope>NUCLEOTIDE SEQUENCE [LARGE SCALE GENOMIC DNA]</scope>
    <source>
        <strain evidence="3 4">DSM 24738</strain>
    </source>
</reference>
<comment type="caution">
    <text evidence="3">The sequence shown here is derived from an EMBL/GenBank/DDBJ whole genome shotgun (WGS) entry which is preliminary data.</text>
</comment>
<keyword evidence="1" id="KW-0812">Transmembrane</keyword>
<keyword evidence="4" id="KW-1185">Reference proteome</keyword>
<evidence type="ECO:0000313" key="4">
    <source>
        <dbReference type="Proteomes" id="UP001519343"/>
    </source>
</evidence>
<gene>
    <name evidence="3" type="ORF">J2Z37_002768</name>
</gene>
<dbReference type="PROSITE" id="PS51257">
    <property type="entry name" value="PROKAR_LIPOPROTEIN"/>
    <property type="match status" value="1"/>
</dbReference>